<dbReference type="Pfam" id="PF00795">
    <property type="entry name" value="CN_hydrolase"/>
    <property type="match status" value="1"/>
</dbReference>
<proteinExistence type="predicted"/>
<dbReference type="InterPro" id="IPR003010">
    <property type="entry name" value="C-N_Hydrolase"/>
</dbReference>
<dbReference type="Proteomes" id="UP000198825">
    <property type="component" value="Chromosome I"/>
</dbReference>
<dbReference type="PANTHER" id="PTHR43674:SF2">
    <property type="entry name" value="BETA-UREIDOPROPIONASE"/>
    <property type="match status" value="1"/>
</dbReference>
<dbReference type="GO" id="GO:0050126">
    <property type="term" value="F:N-carbamoylputrescine amidase activity"/>
    <property type="evidence" value="ECO:0007669"/>
    <property type="project" value="TreeGrafter"/>
</dbReference>
<sequence length="270" mass="28998">MPTTRVAVCQYAIDIDDPAGTLERLRASVAEAADSQPQVIVFPELCTSGYVFHDIAEAQSRSEPVDGPTVQLFRELSLKHHAIVVGGFCERSDGERPFNSAAVVEDGEVLVVYRKTHLWDTEKLIFAAGDEPAPVVDTSVGKIAVMICYDAEFPEMVGSVARRGAQLVIAPSNWPAKHIPPGERSSEVIKAQAFAAVNHVFTLVCDRVGPERGVDWIGASVVCDVEGYPVAGPAEGKAVVLVANLDLDGALVKNVSANNDAFSDRRPNLY</sequence>
<reference evidence="4" key="1">
    <citation type="submission" date="2016-10" db="EMBL/GenBank/DDBJ databases">
        <authorList>
            <person name="Varghese N."/>
            <person name="Submissions S."/>
        </authorList>
    </citation>
    <scope>NUCLEOTIDE SEQUENCE [LARGE SCALE GENOMIC DNA]</scope>
    <source>
        <strain evidence="4">DSM 21743</strain>
    </source>
</reference>
<dbReference type="Gene3D" id="3.60.110.10">
    <property type="entry name" value="Carbon-nitrogen hydrolase"/>
    <property type="match status" value="1"/>
</dbReference>
<organism evidence="3 4">
    <name type="scientific">Microlunatus sagamiharensis</name>
    <dbReference type="NCBI Taxonomy" id="546874"/>
    <lineage>
        <taxon>Bacteria</taxon>
        <taxon>Bacillati</taxon>
        <taxon>Actinomycetota</taxon>
        <taxon>Actinomycetes</taxon>
        <taxon>Propionibacteriales</taxon>
        <taxon>Propionibacteriaceae</taxon>
        <taxon>Microlunatus</taxon>
    </lineage>
</organism>
<keyword evidence="4" id="KW-1185">Reference proteome</keyword>
<dbReference type="InterPro" id="IPR050345">
    <property type="entry name" value="Aliph_Amidase/BUP"/>
</dbReference>
<evidence type="ECO:0000256" key="1">
    <source>
        <dbReference type="ARBA" id="ARBA00022801"/>
    </source>
</evidence>
<accession>A0A1H2LJU8</accession>
<dbReference type="STRING" id="546874.SAMN04488544_0328"/>
<dbReference type="OrthoDB" id="9811121at2"/>
<evidence type="ECO:0000259" key="2">
    <source>
        <dbReference type="PROSITE" id="PS50263"/>
    </source>
</evidence>
<dbReference type="SUPFAM" id="SSF56317">
    <property type="entry name" value="Carbon-nitrogen hydrolase"/>
    <property type="match status" value="1"/>
</dbReference>
<dbReference type="AlphaFoldDB" id="A0A1H2LJU8"/>
<dbReference type="RefSeq" id="WP_091072788.1">
    <property type="nucleotide sequence ID" value="NZ_LT629799.1"/>
</dbReference>
<feature type="domain" description="CN hydrolase" evidence="2">
    <location>
        <begin position="4"/>
        <end position="247"/>
    </location>
</feature>
<dbReference type="GO" id="GO:0033388">
    <property type="term" value="P:putrescine biosynthetic process from arginine"/>
    <property type="evidence" value="ECO:0007669"/>
    <property type="project" value="TreeGrafter"/>
</dbReference>
<name>A0A1H2LJU8_9ACTN</name>
<keyword evidence="1 3" id="KW-0378">Hydrolase</keyword>
<dbReference type="InterPro" id="IPR036526">
    <property type="entry name" value="C-N_Hydrolase_sf"/>
</dbReference>
<evidence type="ECO:0000313" key="4">
    <source>
        <dbReference type="Proteomes" id="UP000198825"/>
    </source>
</evidence>
<dbReference type="PANTHER" id="PTHR43674">
    <property type="entry name" value="NITRILASE C965.09-RELATED"/>
    <property type="match status" value="1"/>
</dbReference>
<dbReference type="EMBL" id="LT629799">
    <property type="protein sequence ID" value="SDU81122.1"/>
    <property type="molecule type" value="Genomic_DNA"/>
</dbReference>
<dbReference type="PROSITE" id="PS50263">
    <property type="entry name" value="CN_HYDROLASE"/>
    <property type="match status" value="1"/>
</dbReference>
<evidence type="ECO:0000313" key="3">
    <source>
        <dbReference type="EMBL" id="SDU81122.1"/>
    </source>
</evidence>
<protein>
    <submittedName>
        <fullName evidence="3">Predicted amidohydrolase</fullName>
    </submittedName>
</protein>
<gene>
    <name evidence="3" type="ORF">SAMN04488544_0328</name>
</gene>